<dbReference type="OrthoDB" id="4954588at2759"/>
<proteinExistence type="predicted"/>
<feature type="region of interest" description="Disordered" evidence="1">
    <location>
        <begin position="1"/>
        <end position="21"/>
    </location>
</feature>
<feature type="region of interest" description="Disordered" evidence="1">
    <location>
        <begin position="53"/>
        <end position="85"/>
    </location>
</feature>
<evidence type="ECO:0000313" key="2">
    <source>
        <dbReference type="EMBL" id="KAG5939973.1"/>
    </source>
</evidence>
<organism evidence="2 3">
    <name type="scientific">Claviceps pazoutovae</name>
    <dbReference type="NCBI Taxonomy" id="1649127"/>
    <lineage>
        <taxon>Eukaryota</taxon>
        <taxon>Fungi</taxon>
        <taxon>Dikarya</taxon>
        <taxon>Ascomycota</taxon>
        <taxon>Pezizomycotina</taxon>
        <taxon>Sordariomycetes</taxon>
        <taxon>Hypocreomycetidae</taxon>
        <taxon>Hypocreales</taxon>
        <taxon>Clavicipitaceae</taxon>
        <taxon>Claviceps</taxon>
    </lineage>
</organism>
<name>A0A9P7MDT1_9HYPO</name>
<reference evidence="2 3" key="1">
    <citation type="journal article" date="2020" name="bioRxiv">
        <title>Whole genome comparisons of ergot fungi reveals the divergence and evolution of species within the genus Claviceps are the result of varying mechanisms driving genome evolution and host range expansion.</title>
        <authorList>
            <person name="Wyka S.A."/>
            <person name="Mondo S.J."/>
            <person name="Liu M."/>
            <person name="Dettman J."/>
            <person name="Nalam V."/>
            <person name="Broders K.D."/>
        </authorList>
    </citation>
    <scope>NUCLEOTIDE SEQUENCE [LARGE SCALE GENOMIC DNA]</scope>
    <source>
        <strain evidence="2 3">CCC 1485</strain>
    </source>
</reference>
<comment type="caution">
    <text evidence="2">The sequence shown here is derived from an EMBL/GenBank/DDBJ whole genome shotgun (WGS) entry which is preliminary data.</text>
</comment>
<keyword evidence="3" id="KW-1185">Reference proteome</keyword>
<accession>A0A9P7MDT1</accession>
<dbReference type="AlphaFoldDB" id="A0A9P7MDT1"/>
<dbReference type="EMBL" id="SRPO01000122">
    <property type="protein sequence ID" value="KAG5939973.1"/>
    <property type="molecule type" value="Genomic_DNA"/>
</dbReference>
<protein>
    <submittedName>
        <fullName evidence="2">Uncharacterized protein</fullName>
    </submittedName>
</protein>
<sequence length="338" mass="37216">MSRSLSVRKRRMAKAPPSPPYCRKSDELSLVAVPYSSTIVSDPPVQLMSVKTPMSPSTLCSRSSSPTKPVSAASSIYPDSTQSTVVPGSPQSSILAPFPARDPVTTSVATNEKCISIYTPSLDWEDVYDDSETVFVAEPENQLPAYLAPHIIPSTRDEDQPKELFAMPSKMSSSMVRSAPVVMPGRLRHPPPWSSEKNSPSATETQSMLTGWKQKQRRFWGTFRLSKKQNGDHPEKESLPSPLEESTRRDRLDSNTYTVTTEESVETPNEVCPWETQDALSGTTVVVEAQDGKGILDAADGVAECQENQKLGHTIVVDIPGDAYFGNEFWAKFPRCFI</sequence>
<feature type="compositionally biased region" description="Low complexity" evidence="1">
    <location>
        <begin position="256"/>
        <end position="268"/>
    </location>
</feature>
<feature type="region of interest" description="Disordered" evidence="1">
    <location>
        <begin position="225"/>
        <end position="268"/>
    </location>
</feature>
<feature type="compositionally biased region" description="Polar residues" evidence="1">
    <location>
        <begin position="72"/>
        <end position="85"/>
    </location>
</feature>
<evidence type="ECO:0000256" key="1">
    <source>
        <dbReference type="SAM" id="MobiDB-lite"/>
    </source>
</evidence>
<feature type="compositionally biased region" description="Low complexity" evidence="1">
    <location>
        <begin position="53"/>
        <end position="66"/>
    </location>
</feature>
<feature type="compositionally biased region" description="Basic and acidic residues" evidence="1">
    <location>
        <begin position="229"/>
        <end position="238"/>
    </location>
</feature>
<feature type="compositionally biased region" description="Basic residues" evidence="1">
    <location>
        <begin position="1"/>
        <end position="13"/>
    </location>
</feature>
<feature type="compositionally biased region" description="Polar residues" evidence="1">
    <location>
        <begin position="195"/>
        <end position="209"/>
    </location>
</feature>
<dbReference type="Proteomes" id="UP000706124">
    <property type="component" value="Unassembled WGS sequence"/>
</dbReference>
<feature type="region of interest" description="Disordered" evidence="1">
    <location>
        <begin position="183"/>
        <end position="211"/>
    </location>
</feature>
<gene>
    <name evidence="2" type="ORF">E4U60_000700</name>
</gene>
<evidence type="ECO:0000313" key="3">
    <source>
        <dbReference type="Proteomes" id="UP000706124"/>
    </source>
</evidence>